<gene>
    <name evidence="1" type="ORF">J1G54_03530</name>
</gene>
<dbReference type="InterPro" id="IPR007486">
    <property type="entry name" value="YebE"/>
</dbReference>
<dbReference type="Proteomes" id="UP000662736">
    <property type="component" value="Chromosome"/>
</dbReference>
<dbReference type="InterPro" id="IPR029024">
    <property type="entry name" value="TerB-like"/>
</dbReference>
<protein>
    <submittedName>
        <fullName evidence="1">Tellurite resistance TerB family protein</fullName>
    </submittedName>
</protein>
<evidence type="ECO:0000313" key="2">
    <source>
        <dbReference type="Proteomes" id="UP000662736"/>
    </source>
</evidence>
<proteinExistence type="predicted"/>
<evidence type="ECO:0000313" key="1">
    <source>
        <dbReference type="EMBL" id="QSX17618.1"/>
    </source>
</evidence>
<dbReference type="AlphaFoldDB" id="A0A143CGG0"/>
<dbReference type="EMBL" id="CP071491">
    <property type="protein sequence ID" value="QSX17618.1"/>
    <property type="molecule type" value="Genomic_DNA"/>
</dbReference>
<name>A0A143CGG0_GLAPU</name>
<sequence length="230" mass="24359">MNFNSILNGVLKSVGNTANQSKSDLGNVLSSVLGSAKNTAGEIKSGNVDTITKVGGGAALVGILSMVLGRNGGANLTKLGSLAALGGLAYKAYQDYQKNQATIQTTELSQAAFEADSSEEKGAIILRTMLAAALADGELDENEEALILKEGGNDPELQQWLLHEMHEPVSVNEIAKTVGNDTALAAQVYLAARLVCQELSRKEIVFLSHLAEKLNLNENFVEQLEKRAGF</sequence>
<dbReference type="SUPFAM" id="SSF158682">
    <property type="entry name" value="TerB-like"/>
    <property type="match status" value="1"/>
</dbReference>
<dbReference type="Pfam" id="PF04391">
    <property type="entry name" value="DUF533"/>
    <property type="match status" value="1"/>
</dbReference>
<dbReference type="CDD" id="cd07178">
    <property type="entry name" value="terB_like_YebE"/>
    <property type="match status" value="1"/>
</dbReference>
<accession>A0A143CGG0</accession>
<reference evidence="1" key="1">
    <citation type="submission" date="2021-03" db="EMBL/GenBank/DDBJ databases">
        <title>Characterization of a novel Integrative Conjugative Element in Glaesserella parasuis.</title>
        <authorList>
            <person name="Hu G."/>
            <person name="Sun H."/>
        </authorList>
    </citation>
    <scope>NUCLEOTIDE SEQUENCE</scope>
    <source>
        <strain evidence="1">GHP1807</strain>
    </source>
</reference>
<organism evidence="1 2">
    <name type="scientific">Glaesserella parasuis</name>
    <name type="common">Haemophilus parasuis</name>
    <dbReference type="NCBI Taxonomy" id="738"/>
    <lineage>
        <taxon>Bacteria</taxon>
        <taxon>Pseudomonadati</taxon>
        <taxon>Pseudomonadota</taxon>
        <taxon>Gammaproteobacteria</taxon>
        <taxon>Pasteurellales</taxon>
        <taxon>Pasteurellaceae</taxon>
        <taxon>Glaesserella</taxon>
    </lineage>
</organism>
<dbReference type="RefSeq" id="WP_021114597.1">
    <property type="nucleotide sequence ID" value="NZ_CBCRUP010000018.1"/>
</dbReference>